<dbReference type="RefSeq" id="WP_338781628.1">
    <property type="nucleotide sequence ID" value="NZ_CP147407.1"/>
</dbReference>
<dbReference type="Pfam" id="PF13240">
    <property type="entry name" value="Zn_Ribbon_1"/>
    <property type="match status" value="1"/>
</dbReference>
<evidence type="ECO:0000256" key="1">
    <source>
        <dbReference type="SAM" id="MobiDB-lite"/>
    </source>
</evidence>
<keyword evidence="2" id="KW-0812">Transmembrane</keyword>
<dbReference type="EMBL" id="CP147407">
    <property type="protein sequence ID" value="WXB98529.1"/>
    <property type="molecule type" value="Genomic_DNA"/>
</dbReference>
<feature type="transmembrane region" description="Helical" evidence="2">
    <location>
        <begin position="276"/>
        <end position="295"/>
    </location>
</feature>
<dbReference type="Proteomes" id="UP001377337">
    <property type="component" value="Chromosome"/>
</dbReference>
<feature type="region of interest" description="Disordered" evidence="1">
    <location>
        <begin position="98"/>
        <end position="120"/>
    </location>
</feature>
<keyword evidence="5" id="KW-1185">Reference proteome</keyword>
<feature type="compositionally biased region" description="Polar residues" evidence="1">
    <location>
        <begin position="104"/>
        <end position="116"/>
    </location>
</feature>
<evidence type="ECO:0000256" key="2">
    <source>
        <dbReference type="SAM" id="Phobius"/>
    </source>
</evidence>
<organism evidence="4 5">
    <name type="scientific">Metabacillus sediminis</name>
    <dbReference type="NCBI Taxonomy" id="3117746"/>
    <lineage>
        <taxon>Bacteria</taxon>
        <taxon>Bacillati</taxon>
        <taxon>Bacillota</taxon>
        <taxon>Bacilli</taxon>
        <taxon>Bacillales</taxon>
        <taxon>Bacillaceae</taxon>
        <taxon>Metabacillus</taxon>
    </lineage>
</organism>
<feature type="transmembrane region" description="Helical" evidence="2">
    <location>
        <begin position="353"/>
        <end position="378"/>
    </location>
</feature>
<feature type="domain" description="Zinc-ribbon" evidence="3">
    <location>
        <begin position="2"/>
        <end position="23"/>
    </location>
</feature>
<dbReference type="Pfam" id="PF10947">
    <property type="entry name" value="DUF2628"/>
    <property type="match status" value="1"/>
</dbReference>
<proteinExistence type="predicted"/>
<evidence type="ECO:0000259" key="3">
    <source>
        <dbReference type="Pfam" id="PF13240"/>
    </source>
</evidence>
<feature type="transmembrane region" description="Helical" evidence="2">
    <location>
        <begin position="301"/>
        <end position="322"/>
    </location>
</feature>
<dbReference type="InterPro" id="IPR026870">
    <property type="entry name" value="Zinc_ribbon_dom"/>
</dbReference>
<evidence type="ECO:0000313" key="4">
    <source>
        <dbReference type="EMBL" id="WXB98529.1"/>
    </source>
</evidence>
<keyword evidence="2" id="KW-1133">Transmembrane helix</keyword>
<gene>
    <name evidence="4" type="ORF">WCV65_08665</name>
</gene>
<accession>A0ABZ2NL22</accession>
<dbReference type="InterPro" id="IPR024399">
    <property type="entry name" value="DUF2628"/>
</dbReference>
<reference evidence="4 5" key="1">
    <citation type="submission" date="2024-02" db="EMBL/GenBank/DDBJ databases">
        <title>Seven novel Bacillus-like species.</title>
        <authorList>
            <person name="Liu G."/>
        </authorList>
    </citation>
    <scope>NUCLEOTIDE SEQUENCE [LARGE SCALE GENOMIC DNA]</scope>
    <source>
        <strain evidence="4 5">FJAT-52054</strain>
    </source>
</reference>
<protein>
    <submittedName>
        <fullName evidence="4">DUF2628 domain-containing protein</fullName>
    </submittedName>
</protein>
<keyword evidence="2" id="KW-0472">Membrane</keyword>
<evidence type="ECO:0000313" key="5">
    <source>
        <dbReference type="Proteomes" id="UP001377337"/>
    </source>
</evidence>
<sequence>MFCTKCGTKLRAEDKFCVRCGNAIIREEQPYEPAYNEHAAAVQDMQDRAEAVPMGTIKIPKISMENQTIRNNVKEQNSNIEDHVDQGPIRAQFNESAVRPNAVHKSNSAPFNPNQEVSHESPELAYAGLFTETKSNSHMDSSGNVQSTQPAEIMVNDSRNIVGEDKVRNKTLQIKKTGTESTRFTSHSAVQETVNESHLYVPGNDFTGTGAVQQAHGRPELSKNAGSHPLDPQEAELLRVFAGPNSEYYLSSWKKQYSMNWAAFFLTIFWMGYRKLFAPMVISAGSFILAGLAIAASGMAWLAIIAVPLCMLMIGFFANRIYLSHAKETMDRVLSSQGSWEEKRQLLLSKGGTNWTGVLIAAGIIIAYLLISILIFSIF</sequence>
<name>A0ABZ2NL22_9BACI</name>